<gene>
    <name evidence="7" type="ORF">CHQ83_09175</name>
</gene>
<dbReference type="Proteomes" id="UP000774689">
    <property type="component" value="Unassembled WGS sequence"/>
</dbReference>
<name>A0AAW9YQI7_9GAMM</name>
<dbReference type="GO" id="GO:0004563">
    <property type="term" value="F:beta-N-acetylhexosaminidase activity"/>
    <property type="evidence" value="ECO:0007669"/>
    <property type="project" value="UniProtKB-EC"/>
</dbReference>
<dbReference type="PANTHER" id="PTHR22600">
    <property type="entry name" value="BETA-HEXOSAMINIDASE"/>
    <property type="match status" value="1"/>
</dbReference>
<dbReference type="GO" id="GO:0030203">
    <property type="term" value="P:glycosaminoglycan metabolic process"/>
    <property type="evidence" value="ECO:0007669"/>
    <property type="project" value="TreeGrafter"/>
</dbReference>
<dbReference type="GO" id="GO:0005975">
    <property type="term" value="P:carbohydrate metabolic process"/>
    <property type="evidence" value="ECO:0007669"/>
    <property type="project" value="InterPro"/>
</dbReference>
<dbReference type="EMBL" id="QPQM01000025">
    <property type="protein sequence ID" value="NIY57310.1"/>
    <property type="molecule type" value="Genomic_DNA"/>
</dbReference>
<dbReference type="PRINTS" id="PR00738">
    <property type="entry name" value="GLHYDRLASE20"/>
</dbReference>
<dbReference type="EC" id="3.2.1.52" evidence="2"/>
<organism evidence="7 8">
    <name type="scientific">Francisella orientalis</name>
    <dbReference type="NCBI Taxonomy" id="299583"/>
    <lineage>
        <taxon>Bacteria</taxon>
        <taxon>Pseudomonadati</taxon>
        <taxon>Pseudomonadota</taxon>
        <taxon>Gammaproteobacteria</taxon>
        <taxon>Thiotrichales</taxon>
        <taxon>Francisellaceae</taxon>
        <taxon>Francisella</taxon>
    </lineage>
</organism>
<dbReference type="InterPro" id="IPR025705">
    <property type="entry name" value="Beta_hexosaminidase_sua/sub"/>
</dbReference>
<protein>
    <recommendedName>
        <fullName evidence="2">beta-N-acetylhexosaminidase</fullName>
        <ecNumber evidence="2">3.2.1.52</ecNumber>
    </recommendedName>
    <alternativeName>
        <fullName evidence="5">Beta-N-acetylhexosaminidase</fullName>
    </alternativeName>
</protein>
<dbReference type="GeneID" id="69248525"/>
<feature type="domain" description="Beta-hexosaminidase bacterial type N-terminal" evidence="6">
    <location>
        <begin position="113"/>
        <end position="244"/>
    </location>
</feature>
<evidence type="ECO:0000256" key="2">
    <source>
        <dbReference type="ARBA" id="ARBA00012663"/>
    </source>
</evidence>
<dbReference type="InterPro" id="IPR029018">
    <property type="entry name" value="Hex-like_dom2"/>
</dbReference>
<evidence type="ECO:0000313" key="7">
    <source>
        <dbReference type="EMBL" id="NIY57310.1"/>
    </source>
</evidence>
<accession>A0AAW9YQI7</accession>
<evidence type="ECO:0000256" key="4">
    <source>
        <dbReference type="ARBA" id="ARBA00023295"/>
    </source>
</evidence>
<dbReference type="PANTHER" id="PTHR22600:SF57">
    <property type="entry name" value="BETA-N-ACETYLHEXOSAMINIDASE"/>
    <property type="match status" value="1"/>
</dbReference>
<reference evidence="7" key="1">
    <citation type="journal article" date="2020" name="Int. J. Syst. Evol. Microbiol.">
        <title>Reclassification of Francisella noatunensis subsp. orientalis Ottem et al. 2009 as Francisella orientalis sp. nov., Francisella noatunensis subsp. chilensis subsp. nov. and emended description of Francisella noatunensis.</title>
        <authorList>
            <person name="Ramirez-Paredes J.G."/>
            <person name="Larsson P."/>
            <person name="Thompson K.D."/>
            <person name="Penman D.J."/>
            <person name="Busse H.J."/>
            <person name="Ohrman C."/>
            <person name="Sjodin A."/>
            <person name="Soto E."/>
            <person name="Richards R.H."/>
            <person name="Adams A."/>
            <person name="Colquhoun D.J."/>
        </authorList>
    </citation>
    <scope>NUCLEOTIDE SEQUENCE</scope>
    <source>
        <strain evidence="7">LADL-07285A</strain>
    </source>
</reference>
<keyword evidence="3" id="KW-0378">Hydrolase</keyword>
<dbReference type="SUPFAM" id="SSF55545">
    <property type="entry name" value="beta-N-acetylhexosaminidase-like domain"/>
    <property type="match status" value="1"/>
</dbReference>
<comment type="caution">
    <text evidence="7">The sequence shown here is derived from an EMBL/GenBank/DDBJ whole genome shotgun (WGS) entry which is preliminary data.</text>
</comment>
<evidence type="ECO:0000313" key="8">
    <source>
        <dbReference type="Proteomes" id="UP000774689"/>
    </source>
</evidence>
<evidence type="ECO:0000256" key="5">
    <source>
        <dbReference type="ARBA" id="ARBA00030512"/>
    </source>
</evidence>
<dbReference type="AlphaFoldDB" id="A0AAW9YQI7"/>
<dbReference type="InterPro" id="IPR015882">
    <property type="entry name" value="HEX_bac_N"/>
</dbReference>
<evidence type="ECO:0000256" key="1">
    <source>
        <dbReference type="ARBA" id="ARBA00001231"/>
    </source>
</evidence>
<keyword evidence="4" id="KW-0326">Glycosidase</keyword>
<evidence type="ECO:0000256" key="3">
    <source>
        <dbReference type="ARBA" id="ARBA00022801"/>
    </source>
</evidence>
<proteinExistence type="predicted"/>
<dbReference type="Gene3D" id="3.20.20.80">
    <property type="entry name" value="Glycosidases"/>
    <property type="match status" value="1"/>
</dbReference>
<dbReference type="Gene3D" id="3.30.379.10">
    <property type="entry name" value="Chitobiase/beta-hexosaminidase domain 2-like"/>
    <property type="match status" value="1"/>
</dbReference>
<dbReference type="Pfam" id="PF02838">
    <property type="entry name" value="Glyco_hydro_20b"/>
    <property type="match status" value="1"/>
</dbReference>
<sequence>MPIYADGYSNLFRTISDFELEAAHTYRFSFENNNQWSPSNISSFPQSFFLIDFKGSVITSNANLDAYISKDTKEILSIQSYDPTKIDMEIQQKLQLYVDNSIASNSSEFANQYHLIPKPLSISDIGSKQNINLDNGVYTDDSDSKQNIKLLNQYFKTDKIATNDLKAVTDKKYASIIHEKDLSIKNKEGYILKIIDNKIYTRYQTSAGLLYAIQTLRNLYQKDNVGSKNSSNMLIFPQVTIKDQPRFQYRGILLDIARHYFSVQTIKH</sequence>
<dbReference type="RefSeq" id="WP_030005652.1">
    <property type="nucleotide sequence ID" value="NZ_CP012153.2"/>
</dbReference>
<evidence type="ECO:0000259" key="6">
    <source>
        <dbReference type="Pfam" id="PF02838"/>
    </source>
</evidence>
<dbReference type="GO" id="GO:0016020">
    <property type="term" value="C:membrane"/>
    <property type="evidence" value="ECO:0007669"/>
    <property type="project" value="TreeGrafter"/>
</dbReference>
<comment type="catalytic activity">
    <reaction evidence="1">
        <text>Hydrolysis of terminal non-reducing N-acetyl-D-hexosamine residues in N-acetyl-beta-D-hexosaminides.</text>
        <dbReference type="EC" id="3.2.1.52"/>
    </reaction>
</comment>